<dbReference type="EMBL" id="CP091871">
    <property type="protein sequence ID" value="WEU41051.1"/>
    <property type="molecule type" value="Genomic_DNA"/>
</dbReference>
<evidence type="ECO:0000256" key="1">
    <source>
        <dbReference type="SAM" id="Phobius"/>
    </source>
</evidence>
<evidence type="ECO:0000259" key="2">
    <source>
        <dbReference type="SMART" id="SM00418"/>
    </source>
</evidence>
<proteinExistence type="predicted"/>
<gene>
    <name evidence="3" type="ORF">OdinLCB4_002795</name>
</gene>
<evidence type="ECO:0000313" key="3">
    <source>
        <dbReference type="EMBL" id="WEU41051.1"/>
    </source>
</evidence>
<dbReference type="GO" id="GO:0003700">
    <property type="term" value="F:DNA-binding transcription factor activity"/>
    <property type="evidence" value="ECO:0007669"/>
    <property type="project" value="InterPro"/>
</dbReference>
<dbReference type="CDD" id="cd00090">
    <property type="entry name" value="HTH_ARSR"/>
    <property type="match status" value="1"/>
</dbReference>
<reference evidence="3" key="2">
    <citation type="journal article" date="2022" name="Nat. Microbiol.">
        <title>A closed Candidatus Odinarchaeum chromosome exposes Asgard archaeal viruses.</title>
        <authorList>
            <person name="Tamarit D."/>
            <person name="Caceres E.F."/>
            <person name="Krupovic M."/>
            <person name="Nijland R."/>
            <person name="Eme L."/>
            <person name="Robinson N.P."/>
            <person name="Ettema T.J.G."/>
        </authorList>
    </citation>
    <scope>NUCLEOTIDE SEQUENCE</scope>
    <source>
        <strain evidence="3">LCB_4</strain>
    </source>
</reference>
<keyword evidence="1" id="KW-0472">Membrane</keyword>
<organism evidence="3 4">
    <name type="scientific">Odinarchaeota yellowstonii (strain LCB_4)</name>
    <dbReference type="NCBI Taxonomy" id="1841599"/>
    <lineage>
        <taxon>Archaea</taxon>
        <taxon>Promethearchaeati</taxon>
        <taxon>Candidatus Odinarchaeota</taxon>
        <taxon>Candidatus Odinarchaeia</taxon>
        <taxon>Candidatus Odinarchaeales</taxon>
        <taxon>Candidatus Odinarchaeaceae</taxon>
        <taxon>Candidatus Odinarchaeum</taxon>
    </lineage>
</organism>
<dbReference type="SUPFAM" id="SSF46785">
    <property type="entry name" value="Winged helix' DNA-binding domain"/>
    <property type="match status" value="1"/>
</dbReference>
<dbReference type="Proteomes" id="UP000186851">
    <property type="component" value="Chromosome"/>
</dbReference>
<sequence>MRDDYNSREDEKIYKILSHKVRRKIIQLIGDSGTSTYTEIAREVDLEPGTLYHHIDYLKEYVEQDQQKRYRLTPLGQAAYRLIHDGKLMVHSSSKSKAGGSRLSDLISLGPLYRYAAENPLRLLPEVIIILAALSYLTVASGLSNFGLFYSNISVLEPLIKVGLVFATWISLILVTEVICRLGLHASENLKALSVNITLSMIPYLIFLSIYTLLNQLIPIPDPLQNPAAMIGLIGTHIWFLAAFTRGIQYAKKVARSYAAMIGLACYYINVVALIVVVL</sequence>
<feature type="transmembrane region" description="Helical" evidence="1">
    <location>
        <begin position="127"/>
        <end position="150"/>
    </location>
</feature>
<dbReference type="InterPro" id="IPR036388">
    <property type="entry name" value="WH-like_DNA-bd_sf"/>
</dbReference>
<feature type="transmembrane region" description="Helical" evidence="1">
    <location>
        <begin position="257"/>
        <end position="278"/>
    </location>
</feature>
<dbReference type="AlphaFoldDB" id="A0AAF0IC72"/>
<accession>A0AAF0IC72</accession>
<dbReference type="InterPro" id="IPR011991">
    <property type="entry name" value="ArsR-like_HTH"/>
</dbReference>
<protein>
    <submittedName>
        <fullName evidence="3">Winged helix-turn-helix domain-containing protein</fullName>
    </submittedName>
</protein>
<dbReference type="InterPro" id="IPR001845">
    <property type="entry name" value="HTH_ArsR_DNA-bd_dom"/>
</dbReference>
<evidence type="ECO:0000313" key="4">
    <source>
        <dbReference type="Proteomes" id="UP000186851"/>
    </source>
</evidence>
<dbReference type="Pfam" id="PF12840">
    <property type="entry name" value="HTH_20"/>
    <property type="match status" value="1"/>
</dbReference>
<dbReference type="InterPro" id="IPR036390">
    <property type="entry name" value="WH_DNA-bd_sf"/>
</dbReference>
<feature type="transmembrane region" description="Helical" evidence="1">
    <location>
        <begin position="192"/>
        <end position="214"/>
    </location>
</feature>
<feature type="transmembrane region" description="Helical" evidence="1">
    <location>
        <begin position="226"/>
        <end position="245"/>
    </location>
</feature>
<keyword evidence="1" id="KW-1133">Transmembrane helix</keyword>
<dbReference type="Gene3D" id="1.10.10.10">
    <property type="entry name" value="Winged helix-like DNA-binding domain superfamily/Winged helix DNA-binding domain"/>
    <property type="match status" value="1"/>
</dbReference>
<reference evidence="3" key="1">
    <citation type="journal article" date="2017" name="Nature">
        <title>Asgard archaea illuminate the origin of eukaryotic cellular complexity.</title>
        <authorList>
            <person name="Zaremba-Niedzwiedzka K."/>
            <person name="Caceres E.F."/>
            <person name="Saw J.H."/>
            <person name="Backstrom D."/>
            <person name="Juzokaite L."/>
            <person name="Vancaester E."/>
            <person name="Seitz K.W."/>
            <person name="Anantharaman K."/>
            <person name="Starnawski P."/>
            <person name="Kjeldsen K.U."/>
            <person name="Scott M.B."/>
            <person name="Nunoura T."/>
            <person name="Banfield J.F."/>
            <person name="Schramm A."/>
            <person name="Baker B.J."/>
            <person name="Spang A."/>
            <person name="Ettema T.J.G."/>
        </authorList>
    </citation>
    <scope>NUCLEOTIDE SEQUENCE</scope>
    <source>
        <strain evidence="3">LCB_4</strain>
    </source>
</reference>
<feature type="transmembrane region" description="Helical" evidence="1">
    <location>
        <begin position="162"/>
        <end position="180"/>
    </location>
</feature>
<dbReference type="KEGG" id="oyw:OdinLCB4_002795"/>
<dbReference type="SMART" id="SM00418">
    <property type="entry name" value="HTH_ARSR"/>
    <property type="match status" value="1"/>
</dbReference>
<keyword evidence="1" id="KW-0812">Transmembrane</keyword>
<name>A0AAF0IC72_ODILC</name>
<feature type="domain" description="HTH arsR-type" evidence="2">
    <location>
        <begin position="12"/>
        <end position="85"/>
    </location>
</feature>